<comment type="caution">
    <text evidence="10">The sequence shown here is derived from an EMBL/GenBank/DDBJ whole genome shotgun (WGS) entry which is preliminary data.</text>
</comment>
<evidence type="ECO:0000256" key="2">
    <source>
        <dbReference type="ARBA" id="ARBA00022771"/>
    </source>
</evidence>
<dbReference type="Proteomes" id="UP001519460">
    <property type="component" value="Unassembled WGS sequence"/>
</dbReference>
<dbReference type="SUPFAM" id="SSF57845">
    <property type="entry name" value="B-box zinc-binding domain"/>
    <property type="match status" value="1"/>
</dbReference>
<dbReference type="Gene3D" id="3.30.40.10">
    <property type="entry name" value="Zinc/RING finger domain, C3HC4 (zinc finger)"/>
    <property type="match status" value="1"/>
</dbReference>
<feature type="region of interest" description="Disordered" evidence="6">
    <location>
        <begin position="55"/>
        <end position="94"/>
    </location>
</feature>
<evidence type="ECO:0000259" key="7">
    <source>
        <dbReference type="PROSITE" id="PS50089"/>
    </source>
</evidence>
<feature type="domain" description="B box-type" evidence="8">
    <location>
        <begin position="198"/>
        <end position="239"/>
    </location>
</feature>
<dbReference type="SUPFAM" id="SSF49842">
    <property type="entry name" value="TNF-like"/>
    <property type="match status" value="1"/>
</dbReference>
<dbReference type="Gene3D" id="2.60.120.40">
    <property type="match status" value="1"/>
</dbReference>
<dbReference type="PANTHER" id="PTHR25462">
    <property type="entry name" value="BONUS, ISOFORM C-RELATED"/>
    <property type="match status" value="1"/>
</dbReference>
<evidence type="ECO:0000256" key="4">
    <source>
        <dbReference type="PROSITE-ProRule" id="PRU00024"/>
    </source>
</evidence>
<feature type="compositionally biased region" description="Basic and acidic residues" evidence="6">
    <location>
        <begin position="83"/>
        <end position="94"/>
    </location>
</feature>
<gene>
    <name evidence="10" type="ORF">BaRGS_00008698</name>
</gene>
<feature type="domain" description="B box-type" evidence="8">
    <location>
        <begin position="138"/>
        <end position="184"/>
    </location>
</feature>
<dbReference type="PROSITE" id="PS00518">
    <property type="entry name" value="ZF_RING_1"/>
    <property type="match status" value="1"/>
</dbReference>
<reference evidence="10 11" key="1">
    <citation type="journal article" date="2023" name="Sci. Data">
        <title>Genome assembly of the Korean intertidal mud-creeper Batillaria attramentaria.</title>
        <authorList>
            <person name="Patra A.K."/>
            <person name="Ho P.T."/>
            <person name="Jun S."/>
            <person name="Lee S.J."/>
            <person name="Kim Y."/>
            <person name="Won Y.J."/>
        </authorList>
    </citation>
    <scope>NUCLEOTIDE SEQUENCE [LARGE SCALE GENOMIC DNA]</scope>
    <source>
        <strain evidence="10">Wonlab-2016</strain>
    </source>
</reference>
<keyword evidence="1" id="KW-0479">Metal-binding</keyword>
<dbReference type="GO" id="GO:0008270">
    <property type="term" value="F:zinc ion binding"/>
    <property type="evidence" value="ECO:0007669"/>
    <property type="project" value="UniProtKB-KW"/>
</dbReference>
<protein>
    <submittedName>
        <fullName evidence="10">Uncharacterized protein</fullName>
    </submittedName>
</protein>
<sequence>MATGGERTSSKGDDFRHTCGLCMEPYRGRQPKLLPCFHTFCLPCLVTLAATATTPPATDSENALQEKGAEGEKADVSETTGQTEKKDADVEKSDDGGKVVFLCPTCRNPVTVPEGGVASLQTNFYLEYEETSEPQKPLPCEMCEEEERQDATHACDACRKRMCRSCRRLHDMLTDRNTHSVRPLGPQDQPASAANVEVKSRNCQVHPDQVLCFHCQKCDVSICLHCKLTSHEGHVTEDLAATARRAKEELTSLLVTATQQIQVVEASLDRLDRDKRELNRQEKEMTQEVSMRYDTLITKATRARDELLEGLTKRKRAAEKNIDAEKNASGSTVEKLSGLVARASRPSNQDADVVVLKNELRTALLSDDVLEEHSKRAAREQQLVFFPCQTDTSAVELDDVRAYMGELYDADHSLSTSSPGISVRELDNKLNKLDADISSKFATLQSLIQERSRSVSFFARLRQEESGTNAYETVPFKNVQSNEGDSYDTGTGIFTAPVRGLYLFLLTSRARDTNSNSNARIAVNGIEKAHVYCTGTSSGSCQVMTELGVGEKVWVSAGGGCYAANYSTFCGVLLQ</sequence>
<evidence type="ECO:0000256" key="5">
    <source>
        <dbReference type="SAM" id="Coils"/>
    </source>
</evidence>
<keyword evidence="11" id="KW-1185">Reference proteome</keyword>
<accession>A0ABD0LLM8</accession>
<dbReference type="EMBL" id="JACVVK020000039">
    <property type="protein sequence ID" value="KAK7500151.1"/>
    <property type="molecule type" value="Genomic_DNA"/>
</dbReference>
<dbReference type="InterPro" id="IPR027370">
    <property type="entry name" value="Znf-RING_euk"/>
</dbReference>
<evidence type="ECO:0000313" key="10">
    <source>
        <dbReference type="EMBL" id="KAK7500151.1"/>
    </source>
</evidence>
<keyword evidence="2 4" id="KW-0863">Zinc-finger</keyword>
<dbReference type="Gene3D" id="3.30.160.60">
    <property type="entry name" value="Classic Zinc Finger"/>
    <property type="match status" value="1"/>
</dbReference>
<dbReference type="Pfam" id="PF00386">
    <property type="entry name" value="C1q"/>
    <property type="match status" value="1"/>
</dbReference>
<dbReference type="InterPro" id="IPR008983">
    <property type="entry name" value="Tumour_necrosis_fac-like_dom"/>
</dbReference>
<feature type="coiled-coil region" evidence="5">
    <location>
        <begin position="254"/>
        <end position="328"/>
    </location>
</feature>
<dbReference type="Pfam" id="PF13445">
    <property type="entry name" value="zf-RING_UBOX"/>
    <property type="match status" value="1"/>
</dbReference>
<dbReference type="PANTHER" id="PTHR25462:SF296">
    <property type="entry name" value="MEIOTIC P26, ISOFORM F"/>
    <property type="match status" value="1"/>
</dbReference>
<dbReference type="PROSITE" id="PS50089">
    <property type="entry name" value="ZF_RING_2"/>
    <property type="match status" value="1"/>
</dbReference>
<dbReference type="SMART" id="SM00110">
    <property type="entry name" value="C1Q"/>
    <property type="match status" value="1"/>
</dbReference>
<evidence type="ECO:0000259" key="8">
    <source>
        <dbReference type="PROSITE" id="PS50119"/>
    </source>
</evidence>
<evidence type="ECO:0000313" key="11">
    <source>
        <dbReference type="Proteomes" id="UP001519460"/>
    </source>
</evidence>
<dbReference type="InterPro" id="IPR001073">
    <property type="entry name" value="C1q_dom"/>
</dbReference>
<name>A0ABD0LLM8_9CAEN</name>
<evidence type="ECO:0000256" key="6">
    <source>
        <dbReference type="SAM" id="MobiDB-lite"/>
    </source>
</evidence>
<dbReference type="SMART" id="SM00184">
    <property type="entry name" value="RING"/>
    <property type="match status" value="1"/>
</dbReference>
<dbReference type="CDD" id="cd19757">
    <property type="entry name" value="Bbox1"/>
    <property type="match status" value="1"/>
</dbReference>
<dbReference type="PROSITE" id="PS50871">
    <property type="entry name" value="C1Q"/>
    <property type="match status" value="1"/>
</dbReference>
<feature type="domain" description="RING-type" evidence="7">
    <location>
        <begin position="19"/>
        <end position="55"/>
    </location>
</feature>
<dbReference type="InterPro" id="IPR013083">
    <property type="entry name" value="Znf_RING/FYVE/PHD"/>
</dbReference>
<dbReference type="SUPFAM" id="SSF57850">
    <property type="entry name" value="RING/U-box"/>
    <property type="match status" value="1"/>
</dbReference>
<organism evidence="10 11">
    <name type="scientific">Batillaria attramentaria</name>
    <dbReference type="NCBI Taxonomy" id="370345"/>
    <lineage>
        <taxon>Eukaryota</taxon>
        <taxon>Metazoa</taxon>
        <taxon>Spiralia</taxon>
        <taxon>Lophotrochozoa</taxon>
        <taxon>Mollusca</taxon>
        <taxon>Gastropoda</taxon>
        <taxon>Caenogastropoda</taxon>
        <taxon>Sorbeoconcha</taxon>
        <taxon>Cerithioidea</taxon>
        <taxon>Batillariidae</taxon>
        <taxon>Batillaria</taxon>
    </lineage>
</organism>
<keyword evidence="5" id="KW-0175">Coiled coil</keyword>
<evidence type="ECO:0000256" key="3">
    <source>
        <dbReference type="ARBA" id="ARBA00022833"/>
    </source>
</evidence>
<dbReference type="InterPro" id="IPR017907">
    <property type="entry name" value="Znf_RING_CS"/>
</dbReference>
<dbReference type="InterPro" id="IPR047153">
    <property type="entry name" value="TRIM45/56/19-like"/>
</dbReference>
<dbReference type="InterPro" id="IPR001841">
    <property type="entry name" value="Znf_RING"/>
</dbReference>
<dbReference type="InterPro" id="IPR000315">
    <property type="entry name" value="Znf_B-box"/>
</dbReference>
<feature type="compositionally biased region" description="Basic and acidic residues" evidence="6">
    <location>
        <begin position="67"/>
        <end position="76"/>
    </location>
</feature>
<evidence type="ECO:0000256" key="1">
    <source>
        <dbReference type="ARBA" id="ARBA00022723"/>
    </source>
</evidence>
<evidence type="ECO:0000259" key="9">
    <source>
        <dbReference type="PROSITE" id="PS50871"/>
    </source>
</evidence>
<proteinExistence type="predicted"/>
<dbReference type="AlphaFoldDB" id="A0ABD0LLM8"/>
<keyword evidence="3" id="KW-0862">Zinc</keyword>
<feature type="domain" description="C1q" evidence="9">
    <location>
        <begin position="450"/>
        <end position="575"/>
    </location>
</feature>
<dbReference type="PROSITE" id="PS50119">
    <property type="entry name" value="ZF_BBOX"/>
    <property type="match status" value="2"/>
</dbReference>